<proteinExistence type="predicted"/>
<reference evidence="1" key="1">
    <citation type="journal article" date="2014" name="Front. Microbiol.">
        <title>High frequency of phylogenetically diverse reductive dehalogenase-homologous genes in deep subseafloor sedimentary metagenomes.</title>
        <authorList>
            <person name="Kawai M."/>
            <person name="Futagami T."/>
            <person name="Toyoda A."/>
            <person name="Takaki Y."/>
            <person name="Nishi S."/>
            <person name="Hori S."/>
            <person name="Arai W."/>
            <person name="Tsubouchi T."/>
            <person name="Morono Y."/>
            <person name="Uchiyama I."/>
            <person name="Ito T."/>
            <person name="Fujiyama A."/>
            <person name="Inagaki F."/>
            <person name="Takami H."/>
        </authorList>
    </citation>
    <scope>NUCLEOTIDE SEQUENCE</scope>
    <source>
        <strain evidence="1">Expedition CK06-06</strain>
    </source>
</reference>
<organism evidence="1">
    <name type="scientific">marine sediment metagenome</name>
    <dbReference type="NCBI Taxonomy" id="412755"/>
    <lineage>
        <taxon>unclassified sequences</taxon>
        <taxon>metagenomes</taxon>
        <taxon>ecological metagenomes</taxon>
    </lineage>
</organism>
<gene>
    <name evidence="1" type="ORF">S12H4_24843</name>
</gene>
<comment type="caution">
    <text evidence="1">The sequence shown here is derived from an EMBL/GenBank/DDBJ whole genome shotgun (WGS) entry which is preliminary data.</text>
</comment>
<evidence type="ECO:0000313" key="1">
    <source>
        <dbReference type="EMBL" id="GAI82065.1"/>
    </source>
</evidence>
<name>X1T385_9ZZZZ</name>
<protein>
    <submittedName>
        <fullName evidence="1">Uncharacterized protein</fullName>
    </submittedName>
</protein>
<sequence>SDKPFLEKVQLLISSRTYLALMFQGEIIKAIAKDYPALKPFLDEMREKYMPLTDKFIEEGKKSKYINPELSNRSIRYFLQAYRSGLFSDKEVLENIKIDEKLAHDIIYLSFYGIIEKQE</sequence>
<feature type="non-terminal residue" evidence="1">
    <location>
        <position position="1"/>
    </location>
</feature>
<dbReference type="EMBL" id="BARW01013639">
    <property type="protein sequence ID" value="GAI82065.1"/>
    <property type="molecule type" value="Genomic_DNA"/>
</dbReference>
<dbReference type="AlphaFoldDB" id="X1T385"/>
<accession>X1T385</accession>